<proteinExistence type="predicted"/>
<evidence type="ECO:0000313" key="2">
    <source>
        <dbReference type="EMBL" id="KNA91627.1"/>
    </source>
</evidence>
<evidence type="ECO:0000313" key="3">
    <source>
        <dbReference type="Proteomes" id="UP000037247"/>
    </source>
</evidence>
<evidence type="ECO:0000259" key="1">
    <source>
        <dbReference type="Pfam" id="PF01883"/>
    </source>
</evidence>
<organism evidence="2 3">
    <name type="scientific">Gordonia jacobaea</name>
    <dbReference type="NCBI Taxonomy" id="122202"/>
    <lineage>
        <taxon>Bacteria</taxon>
        <taxon>Bacillati</taxon>
        <taxon>Actinomycetota</taxon>
        <taxon>Actinomycetes</taxon>
        <taxon>Mycobacteriales</taxon>
        <taxon>Gordoniaceae</taxon>
        <taxon>Gordonia</taxon>
    </lineage>
</organism>
<dbReference type="Proteomes" id="UP000037247">
    <property type="component" value="Unassembled WGS sequence"/>
</dbReference>
<dbReference type="InterPro" id="IPR002744">
    <property type="entry name" value="MIP18-like"/>
</dbReference>
<name>A0ABR5IDA7_9ACTN</name>
<reference evidence="2 3" key="1">
    <citation type="submission" date="2015-05" db="EMBL/GenBank/DDBJ databases">
        <title>Draft genome sequence of the bacterium Gordonia jacobaea a new member of the Gordonia genus.</title>
        <authorList>
            <person name="Jimenez-Galisteo G."/>
            <person name="Dominguez A."/>
            <person name="Munoz E."/>
            <person name="Vinas M."/>
        </authorList>
    </citation>
    <scope>NUCLEOTIDE SEQUENCE [LARGE SCALE GENOMIC DNA]</scope>
    <source>
        <strain evidence="3">mv1</strain>
    </source>
</reference>
<accession>A0ABR5IDA7</accession>
<dbReference type="RefSeq" id="WP_049698935.1">
    <property type="nucleotide sequence ID" value="NZ_LDTZ01000016.1"/>
</dbReference>
<dbReference type="SUPFAM" id="SSF117916">
    <property type="entry name" value="Fe-S cluster assembly (FSCA) domain-like"/>
    <property type="match status" value="1"/>
</dbReference>
<comment type="caution">
    <text evidence="2">The sequence shown here is derived from an EMBL/GenBank/DDBJ whole genome shotgun (WGS) entry which is preliminary data.</text>
</comment>
<dbReference type="EMBL" id="LDTZ01000016">
    <property type="protein sequence ID" value="KNA91627.1"/>
    <property type="molecule type" value="Genomic_DNA"/>
</dbReference>
<gene>
    <name evidence="2" type="ORF">ABW18_10735</name>
</gene>
<feature type="domain" description="MIP18 family-like" evidence="1">
    <location>
        <begin position="21"/>
        <end position="91"/>
    </location>
</feature>
<dbReference type="InterPro" id="IPR034904">
    <property type="entry name" value="FSCA_dom_sf"/>
</dbReference>
<dbReference type="Pfam" id="PF01883">
    <property type="entry name" value="FeS_assembly_P"/>
    <property type="match status" value="1"/>
</dbReference>
<dbReference type="Gene3D" id="3.30.300.130">
    <property type="entry name" value="Fe-S cluster assembly (FSCA)"/>
    <property type="match status" value="1"/>
</dbReference>
<sequence>MTALAHRGQAQASGMPLSDIVIEALDTVADPELDLPITELGFVRSISLDDEGVTVHLRLPTSFCSPNFAYLMASDALDALEAIDDIGRVRVMLDDHHDSDKINAGLAAHAGYKGTFGVEAEQDLEELRLTFFRKAHTAAMERAVTPLISSGVVDVEGCTHLLLRDVPDGPEKYALLRRRVQIGLGVCPNCRVVVDEEGRTLSADEIPMRMRFARSVRISMEGNAHFCRGLLATRYADDDECDGTSGPVITDLRHHMFDASRTATITGRSS</sequence>
<protein>
    <submittedName>
        <fullName evidence="2">Metal-sulfur cluster biosynthetic enzyme</fullName>
    </submittedName>
</protein>
<keyword evidence="3" id="KW-1185">Reference proteome</keyword>